<sequence>MTFARKFLRALLPGQHYLEFLREPSTEGFAYFVRLALLTGLVHWLIIVGPLRTNVRLFFDLVAHRVPPVTLRNGQLVADFPAPRTVDLIDPRVPFNALLVLDPKGTTTRPPLGPWVSFLVTRDRVLIQARGFLYQVPLTHAFRWLAGVPLPQRPVTLNAAFWRYVRDRWVNRLTVFVLGFLLLYTLMTKFLHYVLASGVAMVLDAIWRLELEYAQMLNVCVYALTPMCVLGLVLPLVEQWAQVPYLGAALYYGLYWAIVTAVLWQVRKAQMAATP</sequence>
<dbReference type="EMBL" id="BEHT01000002">
    <property type="protein sequence ID" value="GBC97757.1"/>
    <property type="molecule type" value="Genomic_DNA"/>
</dbReference>
<evidence type="ECO:0000313" key="2">
    <source>
        <dbReference type="EMBL" id="GBC97757.1"/>
    </source>
</evidence>
<evidence type="ECO:0000256" key="1">
    <source>
        <dbReference type="SAM" id="Phobius"/>
    </source>
</evidence>
<feature type="transmembrane region" description="Helical" evidence="1">
    <location>
        <begin position="243"/>
        <end position="264"/>
    </location>
</feature>
<gene>
    <name evidence="2" type="ORF">HRbin17_00246</name>
</gene>
<dbReference type="InterPro" id="IPR009574">
    <property type="entry name" value="DUF1189"/>
</dbReference>
<feature type="transmembrane region" description="Helical" evidence="1">
    <location>
        <begin position="219"/>
        <end position="237"/>
    </location>
</feature>
<accession>A0A2H5X9H4</accession>
<proteinExistence type="predicted"/>
<feature type="transmembrane region" description="Helical" evidence="1">
    <location>
        <begin position="28"/>
        <end position="48"/>
    </location>
</feature>
<reference evidence="3" key="1">
    <citation type="submission" date="2017-09" db="EMBL/GenBank/DDBJ databases">
        <title>Metaegenomics of thermophilic ammonia-oxidizing enrichment culture.</title>
        <authorList>
            <person name="Kato S."/>
            <person name="Suzuki K."/>
        </authorList>
    </citation>
    <scope>NUCLEOTIDE SEQUENCE [LARGE SCALE GENOMIC DNA]</scope>
</reference>
<keyword evidence="1" id="KW-0812">Transmembrane</keyword>
<protein>
    <recommendedName>
        <fullName evidence="4">DUF1189 domain-containing protein</fullName>
    </recommendedName>
</protein>
<keyword evidence="1" id="KW-1133">Transmembrane helix</keyword>
<organism evidence="2 3">
    <name type="scientific">Candidatus Fervidibacter japonicus</name>
    <dbReference type="NCBI Taxonomy" id="2035412"/>
    <lineage>
        <taxon>Bacteria</taxon>
        <taxon>Candidatus Fervidibacterota</taxon>
        <taxon>Candidatus Fervidibacter</taxon>
    </lineage>
</organism>
<keyword evidence="1" id="KW-0472">Membrane</keyword>
<dbReference type="Proteomes" id="UP000236173">
    <property type="component" value="Unassembled WGS sequence"/>
</dbReference>
<comment type="caution">
    <text evidence="2">The sequence shown here is derived from an EMBL/GenBank/DDBJ whole genome shotgun (WGS) entry which is preliminary data.</text>
</comment>
<feature type="transmembrane region" description="Helical" evidence="1">
    <location>
        <begin position="169"/>
        <end position="184"/>
    </location>
</feature>
<dbReference type="AlphaFoldDB" id="A0A2H5X9H4"/>
<evidence type="ECO:0000313" key="3">
    <source>
        <dbReference type="Proteomes" id="UP000236173"/>
    </source>
</evidence>
<dbReference type="Pfam" id="PF06691">
    <property type="entry name" value="DUF1189"/>
    <property type="match status" value="1"/>
</dbReference>
<evidence type="ECO:0008006" key="4">
    <source>
        <dbReference type="Google" id="ProtNLM"/>
    </source>
</evidence>
<name>A0A2H5X9H4_9BACT</name>